<dbReference type="GO" id="GO:0005634">
    <property type="term" value="C:nucleus"/>
    <property type="evidence" value="ECO:0007669"/>
    <property type="project" value="UniProtKB-SubCell"/>
</dbReference>
<dbReference type="InParanoid" id="A0A6P5JHZ7"/>
<protein>
    <submittedName>
        <fullName evidence="11">Heat shock transcription factor, Y-linked-like</fullName>
    </submittedName>
</protein>
<feature type="region of interest" description="Disordered" evidence="8">
    <location>
        <begin position="291"/>
        <end position="345"/>
    </location>
</feature>
<dbReference type="FunFam" id="1.10.10.10:FF:000349">
    <property type="entry name" value="Heat shock transcription factor, Y-linked"/>
    <property type="match status" value="1"/>
</dbReference>
<dbReference type="KEGG" id="pcw:110199999"/>
<keyword evidence="10" id="KW-1185">Reference proteome</keyword>
<dbReference type="FunCoup" id="A0A6P5JHZ7">
    <property type="interactions" value="18"/>
</dbReference>
<evidence type="ECO:0000256" key="4">
    <source>
        <dbReference type="ARBA" id="ARBA00023125"/>
    </source>
</evidence>
<feature type="compositionally biased region" description="Pro residues" evidence="8">
    <location>
        <begin position="297"/>
        <end position="306"/>
    </location>
</feature>
<feature type="domain" description="HSF-type DNA-binding" evidence="9">
    <location>
        <begin position="83"/>
        <end position="201"/>
    </location>
</feature>
<proteinExistence type="inferred from homology"/>
<dbReference type="GO" id="GO:0003700">
    <property type="term" value="F:DNA-binding transcription factor activity"/>
    <property type="evidence" value="ECO:0007669"/>
    <property type="project" value="InterPro"/>
</dbReference>
<dbReference type="PANTHER" id="PTHR10015">
    <property type="entry name" value="HEAT SHOCK TRANSCRIPTION FACTOR"/>
    <property type="match status" value="1"/>
</dbReference>
<reference evidence="11" key="1">
    <citation type="submission" date="2025-08" db="UniProtKB">
        <authorList>
            <consortium name="RefSeq"/>
        </authorList>
    </citation>
    <scope>IDENTIFICATION</scope>
    <source>
        <tissue evidence="11">Spleen</tissue>
    </source>
</reference>
<evidence type="ECO:0000256" key="2">
    <source>
        <dbReference type="ARBA" id="ARBA00006403"/>
    </source>
</evidence>
<dbReference type="SUPFAM" id="SSF46785">
    <property type="entry name" value="Winged helix' DNA-binding domain"/>
    <property type="match status" value="1"/>
</dbReference>
<dbReference type="Proteomes" id="UP000515140">
    <property type="component" value="Unplaced"/>
</dbReference>
<feature type="region of interest" description="Disordered" evidence="8">
    <location>
        <begin position="1"/>
        <end position="32"/>
    </location>
</feature>
<gene>
    <name evidence="11" type="primary">LOC110199999</name>
</gene>
<dbReference type="Gene3D" id="1.10.10.10">
    <property type="entry name" value="Winged helix-like DNA-binding domain superfamily/Winged helix DNA-binding domain"/>
    <property type="match status" value="1"/>
</dbReference>
<feature type="compositionally biased region" description="Basic and acidic residues" evidence="8">
    <location>
        <begin position="315"/>
        <end position="333"/>
    </location>
</feature>
<dbReference type="InterPro" id="IPR036390">
    <property type="entry name" value="WH_DNA-bd_sf"/>
</dbReference>
<dbReference type="RefSeq" id="XP_020830734.1">
    <property type="nucleotide sequence ID" value="XM_020975075.1"/>
</dbReference>
<evidence type="ECO:0000313" key="11">
    <source>
        <dbReference type="RefSeq" id="XP_020830734.1"/>
    </source>
</evidence>
<feature type="compositionally biased region" description="Polar residues" evidence="8">
    <location>
        <begin position="449"/>
        <end position="467"/>
    </location>
</feature>
<dbReference type="InterPro" id="IPR000232">
    <property type="entry name" value="HSF_DNA-bd"/>
</dbReference>
<evidence type="ECO:0000256" key="1">
    <source>
        <dbReference type="ARBA" id="ARBA00004123"/>
    </source>
</evidence>
<dbReference type="AlphaFoldDB" id="A0A6P5JHZ7"/>
<keyword evidence="5" id="KW-0804">Transcription</keyword>
<sequence>MDSGKSEPQENSPRGGPTDTEHSNNSTFYSVPLERGETPVMDADLPALVEENAFQALIGGTLTKRARFTFPDESLIMEENEFFSLTFPRKLWKIVESDRFKSIWWSEDGTHIVINEEQFKEEILEKKRPMRIFETDCMKSFIRQLNLYGFSKIRQELERSASLDSFLMEEKETFPSSKLQLYYNPNFKRGYPHLVSRLKRRVGVKNKTNHLLLTSQNVSNNFLKGDYYHLEDQKFALTGRPAEKCSAFAAASSASASASASASPSASAPASSSSSFSSFLSSFLSSSAAASVSSPSSPSPSSPPPSTSSSSSSTSREKGPESVESRHFSEKKSASSPVCRSSFSTSSLLGGTPHARLNQFTPFHMAHLGDHPQLNMHGTDGIAATASLYHAIWNGSFRCVAYPAMYSELTAIQAHVASLLPFCGPCYPMPMVATTSASSMAMPPEDRPSSQYQHCPSCSCTSPNKGQCSEGDPRGD</sequence>
<dbReference type="InterPro" id="IPR036388">
    <property type="entry name" value="WH-like_DNA-bd_sf"/>
</dbReference>
<comment type="similarity">
    <text evidence="2 7">Belongs to the HSF family.</text>
</comment>
<comment type="subcellular location">
    <subcellularLocation>
        <location evidence="1">Nucleus</location>
    </subcellularLocation>
</comment>
<evidence type="ECO:0000256" key="8">
    <source>
        <dbReference type="SAM" id="MobiDB-lite"/>
    </source>
</evidence>
<keyword evidence="3" id="KW-0805">Transcription regulation</keyword>
<dbReference type="GeneID" id="110199999"/>
<keyword evidence="6" id="KW-0539">Nucleus</keyword>
<accession>A0A6P5JHZ7</accession>
<evidence type="ECO:0000256" key="7">
    <source>
        <dbReference type="RuleBase" id="RU004020"/>
    </source>
</evidence>
<dbReference type="GO" id="GO:0043565">
    <property type="term" value="F:sequence-specific DNA binding"/>
    <property type="evidence" value="ECO:0007669"/>
    <property type="project" value="InterPro"/>
</dbReference>
<dbReference type="PANTHER" id="PTHR10015:SF336">
    <property type="entry name" value="HEAT SHOCK TRANSCRIPTION FACTOR, Y-LINKED"/>
    <property type="match status" value="1"/>
</dbReference>
<feature type="region of interest" description="Disordered" evidence="8">
    <location>
        <begin position="438"/>
        <end position="476"/>
    </location>
</feature>
<evidence type="ECO:0000259" key="9">
    <source>
        <dbReference type="SMART" id="SM00415"/>
    </source>
</evidence>
<organism evidence="10 11">
    <name type="scientific">Phascolarctos cinereus</name>
    <name type="common">Koala</name>
    <dbReference type="NCBI Taxonomy" id="38626"/>
    <lineage>
        <taxon>Eukaryota</taxon>
        <taxon>Metazoa</taxon>
        <taxon>Chordata</taxon>
        <taxon>Craniata</taxon>
        <taxon>Vertebrata</taxon>
        <taxon>Euteleostomi</taxon>
        <taxon>Mammalia</taxon>
        <taxon>Metatheria</taxon>
        <taxon>Diprotodontia</taxon>
        <taxon>Phascolarctidae</taxon>
        <taxon>Phascolarctos</taxon>
    </lineage>
</organism>
<evidence type="ECO:0000256" key="5">
    <source>
        <dbReference type="ARBA" id="ARBA00023163"/>
    </source>
</evidence>
<evidence type="ECO:0000256" key="6">
    <source>
        <dbReference type="ARBA" id="ARBA00023242"/>
    </source>
</evidence>
<evidence type="ECO:0000313" key="10">
    <source>
        <dbReference type="Proteomes" id="UP000515140"/>
    </source>
</evidence>
<keyword evidence="4" id="KW-0238">DNA-binding</keyword>
<name>A0A6P5JHZ7_PHACI</name>
<dbReference type="Pfam" id="PF00447">
    <property type="entry name" value="HSF_DNA-bind"/>
    <property type="match status" value="1"/>
</dbReference>
<dbReference type="OMA" id="DHIATEQ"/>
<evidence type="ECO:0000256" key="3">
    <source>
        <dbReference type="ARBA" id="ARBA00023015"/>
    </source>
</evidence>
<dbReference type="SMART" id="SM00415">
    <property type="entry name" value="HSF"/>
    <property type="match status" value="1"/>
</dbReference>